<dbReference type="STRING" id="1348612.A0A397HAK1"/>
<protein>
    <submittedName>
        <fullName evidence="2">Uncharacterized protein</fullName>
    </submittedName>
</protein>
<accession>A0A397HAK1</accession>
<reference evidence="2 3" key="1">
    <citation type="submission" date="2018-08" db="EMBL/GenBank/DDBJ databases">
        <title>Genome and evolution of the arbuscular mycorrhizal fungus Diversispora epigaea (formerly Glomus versiforme) and its bacterial endosymbionts.</title>
        <authorList>
            <person name="Sun X."/>
            <person name="Fei Z."/>
            <person name="Harrison M."/>
        </authorList>
    </citation>
    <scope>NUCLEOTIDE SEQUENCE [LARGE SCALE GENOMIC DNA]</scope>
    <source>
        <strain evidence="2 3">IT104</strain>
    </source>
</reference>
<dbReference type="AlphaFoldDB" id="A0A397HAK1"/>
<dbReference type="OrthoDB" id="2442646at2759"/>
<evidence type="ECO:0000256" key="1">
    <source>
        <dbReference type="SAM" id="MobiDB-lite"/>
    </source>
</evidence>
<name>A0A397HAK1_9GLOM</name>
<comment type="caution">
    <text evidence="2">The sequence shown here is derived from an EMBL/GenBank/DDBJ whole genome shotgun (WGS) entry which is preliminary data.</text>
</comment>
<evidence type="ECO:0000313" key="3">
    <source>
        <dbReference type="Proteomes" id="UP000266861"/>
    </source>
</evidence>
<gene>
    <name evidence="2" type="ORF">Glove_388g13</name>
</gene>
<organism evidence="2 3">
    <name type="scientific">Diversispora epigaea</name>
    <dbReference type="NCBI Taxonomy" id="1348612"/>
    <lineage>
        <taxon>Eukaryota</taxon>
        <taxon>Fungi</taxon>
        <taxon>Fungi incertae sedis</taxon>
        <taxon>Mucoromycota</taxon>
        <taxon>Glomeromycotina</taxon>
        <taxon>Glomeromycetes</taxon>
        <taxon>Diversisporales</taxon>
        <taxon>Diversisporaceae</taxon>
        <taxon>Diversispora</taxon>
    </lineage>
</organism>
<feature type="region of interest" description="Disordered" evidence="1">
    <location>
        <begin position="153"/>
        <end position="175"/>
    </location>
</feature>
<proteinExistence type="predicted"/>
<dbReference type="EMBL" id="PQFF01000347">
    <property type="protein sequence ID" value="RHZ57430.1"/>
    <property type="molecule type" value="Genomic_DNA"/>
</dbReference>
<sequence>MQVASTHTPMMYKRQVATWTIDMIIDSGLSISIISKTFADHIKRLPDRESTRTITGIHGDQKESLGIINDIPVHVGDVIIIHVPKIDFGFLSIVIISTDMEIIDTRAYTMVLENDWLRKAHAKIEYFPPRLTINNNKCMAVIECKNTLQKEFLEKEEKEEDEDEEDESSDEDEDEEIIGLNSLCLIVSEEENHESFSWEEYQFINEKFNPWLKDQRYQHKYKHWFKEPDKLSEEKCTQCKEDYERWCTLQVIPTQDIRTAYANLVMEGSERLSLNEHKNEVEQLLNQYPQVIARDITEIG</sequence>
<keyword evidence="3" id="KW-1185">Reference proteome</keyword>
<dbReference type="InterPro" id="IPR021109">
    <property type="entry name" value="Peptidase_aspartic_dom_sf"/>
</dbReference>
<feature type="compositionally biased region" description="Acidic residues" evidence="1">
    <location>
        <begin position="157"/>
        <end position="175"/>
    </location>
</feature>
<evidence type="ECO:0000313" key="2">
    <source>
        <dbReference type="EMBL" id="RHZ57430.1"/>
    </source>
</evidence>
<dbReference type="CDD" id="cd00303">
    <property type="entry name" value="retropepsin_like"/>
    <property type="match status" value="1"/>
</dbReference>
<dbReference type="Gene3D" id="2.40.70.10">
    <property type="entry name" value="Acid Proteases"/>
    <property type="match status" value="1"/>
</dbReference>
<dbReference type="Proteomes" id="UP000266861">
    <property type="component" value="Unassembled WGS sequence"/>
</dbReference>